<gene>
    <name evidence="2" type="ORF">HFQ381_LOCUS16353</name>
    <name evidence="1" type="ORF">LUA448_LOCUS12492</name>
</gene>
<evidence type="ECO:0000313" key="2">
    <source>
        <dbReference type="EMBL" id="CAF4344978.1"/>
    </source>
</evidence>
<evidence type="ECO:0000313" key="3">
    <source>
        <dbReference type="Proteomes" id="UP000663851"/>
    </source>
</evidence>
<reference evidence="2" key="1">
    <citation type="submission" date="2021-02" db="EMBL/GenBank/DDBJ databases">
        <authorList>
            <person name="Nowell W R."/>
        </authorList>
    </citation>
    <scope>NUCLEOTIDE SEQUENCE</scope>
</reference>
<dbReference type="EMBL" id="CAJOBO010001152">
    <property type="protein sequence ID" value="CAF4344978.1"/>
    <property type="molecule type" value="Genomic_DNA"/>
</dbReference>
<protein>
    <submittedName>
        <fullName evidence="2">Uncharacterized protein</fullName>
    </submittedName>
</protein>
<sequence>MSITSRNKKTETLAWITDDEAEFWTSTSPVAKRDKSNQFSTIEDITPVVLPSDDLHINNIDEINKEIENNLSLSYKELIEKRAREISTQAEEKQVSQIFQSTGRSSGIGMSSVDQLSTESAGDTKNSNDDIFEEINYNVKTAVANDNGDSDKLFDSITKLKDNIPFINDIRSFIDEIGEETNVLLGSMDEESLVNRRSRKAKSTFLSTKDDNAL</sequence>
<name>A0A820KT37_9BILA</name>
<organism evidence="2 3">
    <name type="scientific">Rotaria socialis</name>
    <dbReference type="NCBI Taxonomy" id="392032"/>
    <lineage>
        <taxon>Eukaryota</taxon>
        <taxon>Metazoa</taxon>
        <taxon>Spiralia</taxon>
        <taxon>Gnathifera</taxon>
        <taxon>Rotifera</taxon>
        <taxon>Eurotatoria</taxon>
        <taxon>Bdelloidea</taxon>
        <taxon>Philodinida</taxon>
        <taxon>Philodinidae</taxon>
        <taxon>Rotaria</taxon>
    </lineage>
</organism>
<accession>A0A820KT37</accession>
<comment type="caution">
    <text evidence="2">The sequence shown here is derived from an EMBL/GenBank/DDBJ whole genome shotgun (WGS) entry which is preliminary data.</text>
</comment>
<dbReference type="Proteomes" id="UP000663851">
    <property type="component" value="Unassembled WGS sequence"/>
</dbReference>
<dbReference type="AlphaFoldDB" id="A0A820KT37"/>
<evidence type="ECO:0000313" key="1">
    <source>
        <dbReference type="EMBL" id="CAF3344756.1"/>
    </source>
</evidence>
<dbReference type="Proteomes" id="UP000663833">
    <property type="component" value="Unassembled WGS sequence"/>
</dbReference>
<dbReference type="EMBL" id="CAJNYD010001532">
    <property type="protein sequence ID" value="CAF3344756.1"/>
    <property type="molecule type" value="Genomic_DNA"/>
</dbReference>
<proteinExistence type="predicted"/>